<dbReference type="Proteomes" id="UP001066276">
    <property type="component" value="Chromosome 1_1"/>
</dbReference>
<reference evidence="2" key="1">
    <citation type="journal article" date="2022" name="bioRxiv">
        <title>Sequencing and chromosome-scale assembly of the giantPleurodeles waltlgenome.</title>
        <authorList>
            <person name="Brown T."/>
            <person name="Elewa A."/>
            <person name="Iarovenko S."/>
            <person name="Subramanian E."/>
            <person name="Araus A.J."/>
            <person name="Petzold A."/>
            <person name="Susuki M."/>
            <person name="Suzuki K.-i.T."/>
            <person name="Hayashi T."/>
            <person name="Toyoda A."/>
            <person name="Oliveira C."/>
            <person name="Osipova E."/>
            <person name="Leigh N.D."/>
            <person name="Simon A."/>
            <person name="Yun M.H."/>
        </authorList>
    </citation>
    <scope>NUCLEOTIDE SEQUENCE</scope>
    <source>
        <strain evidence="2">20211129_DDA</strain>
        <tissue evidence="2">Liver</tissue>
    </source>
</reference>
<accession>A0AAV7WWM0</accession>
<dbReference type="AlphaFoldDB" id="A0AAV7WWM0"/>
<keyword evidence="3" id="KW-1185">Reference proteome</keyword>
<feature type="compositionally biased region" description="Basic and acidic residues" evidence="1">
    <location>
        <begin position="10"/>
        <end position="25"/>
    </location>
</feature>
<evidence type="ECO:0000313" key="3">
    <source>
        <dbReference type="Proteomes" id="UP001066276"/>
    </source>
</evidence>
<protein>
    <submittedName>
        <fullName evidence="2">Uncharacterized protein</fullName>
    </submittedName>
</protein>
<sequence length="90" mass="10207">MQKVCQSGHPQHEVELGGIDNHDDIGANPPRRIVFTYHEGARMALYASQYLFPEPACPFPDFLGAEQEWPPGYRGIRDARKHPVYGSQQE</sequence>
<evidence type="ECO:0000256" key="1">
    <source>
        <dbReference type="SAM" id="MobiDB-lite"/>
    </source>
</evidence>
<organism evidence="2 3">
    <name type="scientific">Pleurodeles waltl</name>
    <name type="common">Iberian ribbed newt</name>
    <dbReference type="NCBI Taxonomy" id="8319"/>
    <lineage>
        <taxon>Eukaryota</taxon>
        <taxon>Metazoa</taxon>
        <taxon>Chordata</taxon>
        <taxon>Craniata</taxon>
        <taxon>Vertebrata</taxon>
        <taxon>Euteleostomi</taxon>
        <taxon>Amphibia</taxon>
        <taxon>Batrachia</taxon>
        <taxon>Caudata</taxon>
        <taxon>Salamandroidea</taxon>
        <taxon>Salamandridae</taxon>
        <taxon>Pleurodelinae</taxon>
        <taxon>Pleurodeles</taxon>
    </lineage>
</organism>
<dbReference type="EMBL" id="JANPWB010000001">
    <property type="protein sequence ID" value="KAJ1216465.1"/>
    <property type="molecule type" value="Genomic_DNA"/>
</dbReference>
<comment type="caution">
    <text evidence="2">The sequence shown here is derived from an EMBL/GenBank/DDBJ whole genome shotgun (WGS) entry which is preliminary data.</text>
</comment>
<feature type="region of interest" description="Disordered" evidence="1">
    <location>
        <begin position="1"/>
        <end position="25"/>
    </location>
</feature>
<evidence type="ECO:0000313" key="2">
    <source>
        <dbReference type="EMBL" id="KAJ1216465.1"/>
    </source>
</evidence>
<name>A0AAV7WWM0_PLEWA</name>
<proteinExistence type="predicted"/>
<gene>
    <name evidence="2" type="ORF">NDU88_004067</name>
</gene>